<organism evidence="3">
    <name type="scientific">Acidobacterium capsulatum</name>
    <dbReference type="NCBI Taxonomy" id="33075"/>
    <lineage>
        <taxon>Bacteria</taxon>
        <taxon>Pseudomonadati</taxon>
        <taxon>Acidobacteriota</taxon>
        <taxon>Terriglobia</taxon>
        <taxon>Terriglobales</taxon>
        <taxon>Acidobacteriaceae</taxon>
        <taxon>Acidobacterium</taxon>
    </lineage>
</organism>
<dbReference type="AlphaFoldDB" id="A0A7V5CT24"/>
<evidence type="ECO:0000256" key="1">
    <source>
        <dbReference type="SAM" id="MobiDB-lite"/>
    </source>
</evidence>
<feature type="signal peptide" evidence="2">
    <location>
        <begin position="1"/>
        <end position="28"/>
    </location>
</feature>
<feature type="region of interest" description="Disordered" evidence="1">
    <location>
        <begin position="449"/>
        <end position="485"/>
    </location>
</feature>
<feature type="compositionally biased region" description="Pro residues" evidence="1">
    <location>
        <begin position="454"/>
        <end position="466"/>
    </location>
</feature>
<evidence type="ECO:0000313" key="3">
    <source>
        <dbReference type="EMBL" id="HGY94109.1"/>
    </source>
</evidence>
<proteinExistence type="predicted"/>
<accession>A0A7V5CT24</accession>
<name>A0A7V5CT24_9BACT</name>
<dbReference type="Gene3D" id="2.40.128.260">
    <property type="entry name" value="Type IV secretion system, VirB10/TraB/TrbI"/>
    <property type="match status" value="1"/>
</dbReference>
<evidence type="ECO:0000256" key="2">
    <source>
        <dbReference type="SAM" id="SignalP"/>
    </source>
</evidence>
<sequence>MNGILNMKISLRRALLLTFLLASPAWLAAQQLAVPVTTPLAAELVTKVPMKAGAPVQAKLLYPIYVENQLAIPAGSTLAGKVVALRPNKKLRVEARWQGDFTPYDTPVVRFDMLTLPDGSAHAITSKNATEGAPVVHLNAAAPHGKRAFLRAQFDQARQRARDEAQLVTAPGRMDRLKQFLYKQLPYHPQRIEKGTVWSVYLAAPLALSPWHAAADPSAANVTGKLSPSRAAQALNEPLVQSQKNGAWLIDAYLTSTISSATSKQGDTFRAYVAQPVFRPDHTLAVPEGSVLIGTITRVKPARRFGRRGNLRFNFRELQLPNGRKSEVEGSLAAADAARGAKLKIDSEGGVSPKAQNKVMLPLIFAGLAFHAFDSDGSMYGDSALASNGFGIVGRITGIVAASRPVAAGIGSYAAALAFYNRWVAIGRNVTFPQGTRIEVVTAPVRHRMAMPPSVTPPTTPAPAPKPKTSGSTPVLKTRPPASSL</sequence>
<keyword evidence="2" id="KW-0732">Signal</keyword>
<protein>
    <submittedName>
        <fullName evidence="3">Uncharacterized protein</fullName>
    </submittedName>
</protein>
<dbReference type="InterPro" id="IPR042217">
    <property type="entry name" value="T4SS_VirB10/TrbI"/>
</dbReference>
<gene>
    <name evidence="3" type="ORF">ENW50_05415</name>
</gene>
<comment type="caution">
    <text evidence="3">The sequence shown here is derived from an EMBL/GenBank/DDBJ whole genome shotgun (WGS) entry which is preliminary data.</text>
</comment>
<feature type="chain" id="PRO_5030842364" evidence="2">
    <location>
        <begin position="29"/>
        <end position="485"/>
    </location>
</feature>
<dbReference type="EMBL" id="DTKL01000030">
    <property type="protein sequence ID" value="HGY94109.1"/>
    <property type="molecule type" value="Genomic_DNA"/>
</dbReference>
<feature type="compositionally biased region" description="Polar residues" evidence="1">
    <location>
        <begin position="471"/>
        <end position="485"/>
    </location>
</feature>
<reference evidence="3" key="1">
    <citation type="journal article" date="2020" name="mSystems">
        <title>Genome- and Community-Level Interaction Insights into Carbon Utilization and Element Cycling Functions of Hydrothermarchaeota in Hydrothermal Sediment.</title>
        <authorList>
            <person name="Zhou Z."/>
            <person name="Liu Y."/>
            <person name="Xu W."/>
            <person name="Pan J."/>
            <person name="Luo Z.H."/>
            <person name="Li M."/>
        </authorList>
    </citation>
    <scope>NUCLEOTIDE SEQUENCE [LARGE SCALE GENOMIC DNA]</scope>
    <source>
        <strain evidence="3">SpSt-855</strain>
    </source>
</reference>